<evidence type="ECO:0000313" key="1">
    <source>
        <dbReference type="EMBL" id="AUX08935.1"/>
    </source>
</evidence>
<dbReference type="KEGG" id="hdf:AArcSl_1304"/>
<dbReference type="EMBL" id="CP025066">
    <property type="protein sequence ID" value="AUX08935.1"/>
    <property type="molecule type" value="Genomic_DNA"/>
</dbReference>
<protein>
    <submittedName>
        <fullName evidence="1">Uncharacterized protein</fullName>
    </submittedName>
</protein>
<evidence type="ECO:0000313" key="2">
    <source>
        <dbReference type="Proteomes" id="UP000263012"/>
    </source>
</evidence>
<reference evidence="2" key="1">
    <citation type="submission" date="2017-11" db="EMBL/GenBank/DDBJ databases">
        <title>Phenotypic and genomic properties of facultatively anaerobic sulfur-reducing natronoarchaea from hypersaline soda lakes.</title>
        <authorList>
            <person name="Sorokin D.Y."/>
            <person name="Kublanov I.V."/>
            <person name="Roman P."/>
            <person name="Sinninghe Damste J.S."/>
            <person name="Golyshin P.N."/>
            <person name="Rojo D."/>
            <person name="Ciordia S."/>
            <person name="Mena M.D.C."/>
            <person name="Ferrer M."/>
            <person name="Messina E."/>
            <person name="Smedile F."/>
            <person name="La Spada G."/>
            <person name="La Cono V."/>
            <person name="Yakimov M.M."/>
        </authorList>
    </citation>
    <scope>NUCLEOTIDE SEQUENCE [LARGE SCALE GENOMIC DNA]</scope>
    <source>
        <strain evidence="2">AArc-Sl</strain>
    </source>
</reference>
<accession>A0A343TIL3</accession>
<dbReference type="AlphaFoldDB" id="A0A343TIL3"/>
<proteinExistence type="predicted"/>
<organism evidence="1 2">
    <name type="scientific">Halalkaliarchaeum desulfuricum</name>
    <dbReference type="NCBI Taxonomy" id="2055893"/>
    <lineage>
        <taxon>Archaea</taxon>
        <taxon>Methanobacteriati</taxon>
        <taxon>Methanobacteriota</taxon>
        <taxon>Stenosarchaea group</taxon>
        <taxon>Halobacteria</taxon>
        <taxon>Halobacteriales</taxon>
        <taxon>Haloferacaceae</taxon>
        <taxon>Halalkaliarchaeum</taxon>
    </lineage>
</organism>
<dbReference type="Proteomes" id="UP000263012">
    <property type="component" value="Chromosome"/>
</dbReference>
<gene>
    <name evidence="1" type="ORF">AArcSl_1304</name>
</gene>
<keyword evidence="2" id="KW-1185">Reference proteome</keyword>
<sequence length="141" mass="16048">MGERETFRLKHTELDRSDLGHLSTTFLIIKSENGFGRVADWRLTERALFLLDAIPEDVEIEYDELDAFLTAGTDAMELPSPDEEWQIRELEDVDLADRTLGVLRNAGLIEAVNEPTGHSNTWVTTERLVEINELLEGLVHE</sequence>
<name>A0A343TIL3_9EURY</name>